<evidence type="ECO:0000256" key="1">
    <source>
        <dbReference type="SAM" id="Phobius"/>
    </source>
</evidence>
<sequence length="147" mass="16085">MRKAIENRTRCALCRLCLGQWSTAGLRLSAENGYLRFFTYLGLAMAIVGFLTAPKFIVGPFRSSGYANLTCNEQLNTMRYAHRYSPLVGGNFAANGVACGHASSRLENIVEADRRSIVWRFGESGGGYDGGHRDDSNCGSFGGLRFL</sequence>
<feature type="transmembrane region" description="Helical" evidence="1">
    <location>
        <begin position="37"/>
        <end position="58"/>
    </location>
</feature>
<reference evidence="2" key="1">
    <citation type="journal article" date="2023" name="Insect Mol. Biol.">
        <title>Genome sequencing provides insights into the evolution of gene families encoding plant cell wall-degrading enzymes in longhorned beetles.</title>
        <authorList>
            <person name="Shin N.R."/>
            <person name="Okamura Y."/>
            <person name="Kirsch R."/>
            <person name="Pauchet Y."/>
        </authorList>
    </citation>
    <scope>NUCLEOTIDE SEQUENCE</scope>
    <source>
        <strain evidence="2">MMC_N1</strain>
    </source>
</reference>
<dbReference type="EMBL" id="JAPWTJ010001728">
    <property type="protein sequence ID" value="KAJ8969779.1"/>
    <property type="molecule type" value="Genomic_DNA"/>
</dbReference>
<protein>
    <submittedName>
        <fullName evidence="2">Uncharacterized protein</fullName>
    </submittedName>
</protein>
<keyword evidence="1" id="KW-0812">Transmembrane</keyword>
<keyword evidence="1" id="KW-1133">Transmembrane helix</keyword>
<keyword evidence="1" id="KW-0472">Membrane</keyword>
<gene>
    <name evidence="2" type="ORF">NQ317_016557</name>
</gene>
<organism evidence="2 3">
    <name type="scientific">Molorchus minor</name>
    <dbReference type="NCBI Taxonomy" id="1323400"/>
    <lineage>
        <taxon>Eukaryota</taxon>
        <taxon>Metazoa</taxon>
        <taxon>Ecdysozoa</taxon>
        <taxon>Arthropoda</taxon>
        <taxon>Hexapoda</taxon>
        <taxon>Insecta</taxon>
        <taxon>Pterygota</taxon>
        <taxon>Neoptera</taxon>
        <taxon>Endopterygota</taxon>
        <taxon>Coleoptera</taxon>
        <taxon>Polyphaga</taxon>
        <taxon>Cucujiformia</taxon>
        <taxon>Chrysomeloidea</taxon>
        <taxon>Cerambycidae</taxon>
        <taxon>Lamiinae</taxon>
        <taxon>Monochamini</taxon>
        <taxon>Molorchus</taxon>
    </lineage>
</organism>
<name>A0ABQ9IZB4_9CUCU</name>
<accession>A0ABQ9IZB4</accession>
<proteinExistence type="predicted"/>
<evidence type="ECO:0000313" key="2">
    <source>
        <dbReference type="EMBL" id="KAJ8969779.1"/>
    </source>
</evidence>
<keyword evidence="3" id="KW-1185">Reference proteome</keyword>
<evidence type="ECO:0000313" key="3">
    <source>
        <dbReference type="Proteomes" id="UP001162164"/>
    </source>
</evidence>
<comment type="caution">
    <text evidence="2">The sequence shown here is derived from an EMBL/GenBank/DDBJ whole genome shotgun (WGS) entry which is preliminary data.</text>
</comment>
<dbReference type="Proteomes" id="UP001162164">
    <property type="component" value="Unassembled WGS sequence"/>
</dbReference>